<keyword evidence="4" id="KW-1185">Reference proteome</keyword>
<dbReference type="CDD" id="cd02674">
    <property type="entry name" value="Peptidase_C19R"/>
    <property type="match status" value="1"/>
</dbReference>
<protein>
    <recommendedName>
        <fullName evidence="1">Ubiquitin carboxyl-terminal hydrolase</fullName>
        <ecNumber evidence="1">3.4.19.12</ecNumber>
    </recommendedName>
</protein>
<dbReference type="AlphaFoldDB" id="A0ABD3PV48"/>
<dbReference type="GO" id="GO:0006508">
    <property type="term" value="P:proteolysis"/>
    <property type="evidence" value="ECO:0007669"/>
    <property type="project" value="UniProtKB-KW"/>
</dbReference>
<keyword evidence="1" id="KW-0788">Thiol protease</keyword>
<comment type="caution">
    <text evidence="3">The sequence shown here is derived from an EMBL/GenBank/DDBJ whole genome shotgun (WGS) entry which is preliminary data.</text>
</comment>
<gene>
    <name evidence="3" type="ORF">HJC23_010737</name>
</gene>
<dbReference type="Gene3D" id="3.90.70.10">
    <property type="entry name" value="Cysteine proteinases"/>
    <property type="match status" value="1"/>
</dbReference>
<keyword evidence="1" id="KW-0833">Ubl conjugation pathway</keyword>
<dbReference type="PROSITE" id="PS00973">
    <property type="entry name" value="USP_2"/>
    <property type="match status" value="1"/>
</dbReference>
<evidence type="ECO:0000313" key="3">
    <source>
        <dbReference type="EMBL" id="KAL3791877.1"/>
    </source>
</evidence>
<comment type="similarity">
    <text evidence="1">Belongs to the peptidase C19 family.</text>
</comment>
<dbReference type="PANTHER" id="PTHR21646">
    <property type="entry name" value="UBIQUITIN CARBOXYL-TERMINAL HYDROLASE"/>
    <property type="match status" value="1"/>
</dbReference>
<keyword evidence="1" id="KW-0378">Hydrolase</keyword>
<dbReference type="SUPFAM" id="SSF54001">
    <property type="entry name" value="Cysteine proteinases"/>
    <property type="match status" value="1"/>
</dbReference>
<evidence type="ECO:0000256" key="1">
    <source>
        <dbReference type="RuleBase" id="RU366025"/>
    </source>
</evidence>
<proteinExistence type="inferred from homology"/>
<evidence type="ECO:0000313" key="4">
    <source>
        <dbReference type="Proteomes" id="UP001516023"/>
    </source>
</evidence>
<dbReference type="Proteomes" id="UP001516023">
    <property type="component" value="Unassembled WGS sequence"/>
</dbReference>
<dbReference type="InterPro" id="IPR038765">
    <property type="entry name" value="Papain-like_cys_pep_sf"/>
</dbReference>
<reference evidence="3 4" key="1">
    <citation type="journal article" date="2020" name="G3 (Bethesda)">
        <title>Improved Reference Genome for Cyclotella cryptica CCMP332, a Model for Cell Wall Morphogenesis, Salinity Adaptation, and Lipid Production in Diatoms (Bacillariophyta).</title>
        <authorList>
            <person name="Roberts W.R."/>
            <person name="Downey K.M."/>
            <person name="Ruck E.C."/>
            <person name="Traller J.C."/>
            <person name="Alverson A.J."/>
        </authorList>
    </citation>
    <scope>NUCLEOTIDE SEQUENCE [LARGE SCALE GENOMIC DNA]</scope>
    <source>
        <strain evidence="3 4">CCMP332</strain>
    </source>
</reference>
<dbReference type="PROSITE" id="PS00972">
    <property type="entry name" value="USP_1"/>
    <property type="match status" value="1"/>
</dbReference>
<name>A0ABD3PV48_9STRA</name>
<dbReference type="InterPro" id="IPR001394">
    <property type="entry name" value="Peptidase_C19_UCH"/>
</dbReference>
<dbReference type="GO" id="GO:0004843">
    <property type="term" value="F:cysteine-type deubiquitinase activity"/>
    <property type="evidence" value="ECO:0007669"/>
    <property type="project" value="UniProtKB-UniRule"/>
</dbReference>
<organism evidence="3 4">
    <name type="scientific">Cyclotella cryptica</name>
    <dbReference type="NCBI Taxonomy" id="29204"/>
    <lineage>
        <taxon>Eukaryota</taxon>
        <taxon>Sar</taxon>
        <taxon>Stramenopiles</taxon>
        <taxon>Ochrophyta</taxon>
        <taxon>Bacillariophyta</taxon>
        <taxon>Coscinodiscophyceae</taxon>
        <taxon>Thalassiosirophycidae</taxon>
        <taxon>Stephanodiscales</taxon>
        <taxon>Stephanodiscaceae</taxon>
        <taxon>Cyclotella</taxon>
    </lineage>
</organism>
<dbReference type="EC" id="3.4.19.12" evidence="1"/>
<dbReference type="InterPro" id="IPR050185">
    <property type="entry name" value="Ub_carboxyl-term_hydrolase"/>
</dbReference>
<dbReference type="Pfam" id="PF00443">
    <property type="entry name" value="UCH"/>
    <property type="match status" value="1"/>
</dbReference>
<accession>A0ABD3PV48</accession>
<keyword evidence="1" id="KW-0645">Protease</keyword>
<dbReference type="InterPro" id="IPR028889">
    <property type="entry name" value="USP"/>
</dbReference>
<evidence type="ECO:0000259" key="2">
    <source>
        <dbReference type="PROSITE" id="PS50235"/>
    </source>
</evidence>
<dbReference type="PROSITE" id="PS50235">
    <property type="entry name" value="USP_3"/>
    <property type="match status" value="1"/>
</dbReference>
<dbReference type="EMBL" id="JABMIG020000108">
    <property type="protein sequence ID" value="KAL3791877.1"/>
    <property type="molecule type" value="Genomic_DNA"/>
</dbReference>
<comment type="catalytic activity">
    <reaction evidence="1">
        <text>Thiol-dependent hydrolysis of ester, thioester, amide, peptide and isopeptide bonds formed by the C-terminal Gly of ubiquitin (a 76-residue protein attached to proteins as an intracellular targeting signal).</text>
        <dbReference type="EC" id="3.4.19.12"/>
    </reaction>
</comment>
<sequence>MSFNVPYNTIRSVVLCSSSLLLRSPTNNNRYELGTMGNCIAGKRRTHGGYDAFMPTNVNGEADGQRLPGRGMGKKGRGTLQSMIRVGSLVFKAEPFGTHAGSRSPDETTQGDIDNATEKRTKLEQHKASTYDHVHQIVNIGIECYHRNSSSGKDECATENAKQLSGKVGLINMGNTCFMNSSLQCLSNTIPLTDYFLGYDYRSEINHENFLGTRGALSTSFAELIKHLWLGSERCYRPEDFKTKLEQFAPQFRGYEQQDAHELLAFLLDGIHEDLNRVKKRPYIEEKDCDGTNDEGDSILAWSNYLLRNRSIIVDMFQGQLRNTMTCRNRAKVSTDGTFGCGHCNVKFDPFMYLSLPISSNCRTLDDCLQLYCEEELLDGDEKWYCPKCESHVEATKKIDLWMLPPILIIHLKRFKFSSTGQRSKIDTPIGYSLNDWDLSNLKKSSGGSYPLYELYAVSHHRGNVGFGHYTAHAKNRFDGKWYDFNDSHVIDAFKENLGYDPSAYCLFYNRVERISNANGDVRTNTIIRRQSTNRPELWPHLQRSKVNEWKSVRSDNFVWKEGDDQGS</sequence>
<dbReference type="InterPro" id="IPR018200">
    <property type="entry name" value="USP_CS"/>
</dbReference>
<feature type="domain" description="USP" evidence="2">
    <location>
        <begin position="168"/>
        <end position="512"/>
    </location>
</feature>